<accession>A0A6P2DAM2</accession>
<dbReference type="Proteomes" id="UP000464178">
    <property type="component" value="Chromosome"/>
</dbReference>
<keyword evidence="3" id="KW-1185">Reference proteome</keyword>
<dbReference type="AlphaFoldDB" id="A0A6P2DAM2"/>
<organism evidence="2 3">
    <name type="scientific">Gemmata massiliana</name>
    <dbReference type="NCBI Taxonomy" id="1210884"/>
    <lineage>
        <taxon>Bacteria</taxon>
        <taxon>Pseudomonadati</taxon>
        <taxon>Planctomycetota</taxon>
        <taxon>Planctomycetia</taxon>
        <taxon>Gemmatales</taxon>
        <taxon>Gemmataceae</taxon>
        <taxon>Gemmata</taxon>
    </lineage>
</organism>
<reference evidence="2 3" key="1">
    <citation type="submission" date="2019-05" db="EMBL/GenBank/DDBJ databases">
        <authorList>
            <consortium name="Science for Life Laboratories"/>
        </authorList>
    </citation>
    <scope>NUCLEOTIDE SEQUENCE [LARGE SCALE GENOMIC DNA]</scope>
    <source>
        <strain evidence="2">Soil9</strain>
    </source>
</reference>
<evidence type="ECO:0000313" key="2">
    <source>
        <dbReference type="EMBL" id="VTR98298.1"/>
    </source>
</evidence>
<evidence type="ECO:0008006" key="4">
    <source>
        <dbReference type="Google" id="ProtNLM"/>
    </source>
</evidence>
<evidence type="ECO:0000313" key="3">
    <source>
        <dbReference type="Proteomes" id="UP000464178"/>
    </source>
</evidence>
<gene>
    <name evidence="2" type="ORF">SOIL9_03210</name>
</gene>
<protein>
    <recommendedName>
        <fullName evidence="4">Lipoprotein</fullName>
    </recommendedName>
</protein>
<sequence length="65" mass="6536">MRQCVLKAACFFVPVVLVVGCEKKETALPTKLDQPLPKVAGSDGGPKTTPGAGGKKAPTPGAASD</sequence>
<evidence type="ECO:0000256" key="1">
    <source>
        <dbReference type="SAM" id="MobiDB-lite"/>
    </source>
</evidence>
<dbReference type="PROSITE" id="PS51257">
    <property type="entry name" value="PROKAR_LIPOPROTEIN"/>
    <property type="match status" value="1"/>
</dbReference>
<feature type="compositionally biased region" description="Low complexity" evidence="1">
    <location>
        <begin position="45"/>
        <end position="65"/>
    </location>
</feature>
<name>A0A6P2DAM2_9BACT</name>
<dbReference type="EMBL" id="LR593886">
    <property type="protein sequence ID" value="VTR98298.1"/>
    <property type="molecule type" value="Genomic_DNA"/>
</dbReference>
<proteinExistence type="predicted"/>
<feature type="region of interest" description="Disordered" evidence="1">
    <location>
        <begin position="32"/>
        <end position="65"/>
    </location>
</feature>
<dbReference type="KEGG" id="gms:SOIL9_03210"/>